<evidence type="ECO:0000313" key="2">
    <source>
        <dbReference type="Proteomes" id="UP000886595"/>
    </source>
</evidence>
<protein>
    <submittedName>
        <fullName evidence="1">Uncharacterized protein</fullName>
    </submittedName>
</protein>
<dbReference type="Proteomes" id="UP000886595">
    <property type="component" value="Unassembled WGS sequence"/>
</dbReference>
<gene>
    <name evidence="1" type="ORF">Bca52824_026439</name>
</gene>
<comment type="caution">
    <text evidence="1">The sequence shown here is derived from an EMBL/GenBank/DDBJ whole genome shotgun (WGS) entry which is preliminary data.</text>
</comment>
<dbReference type="OrthoDB" id="1024233at2759"/>
<dbReference type="AlphaFoldDB" id="A0A8X7V9X4"/>
<evidence type="ECO:0000313" key="1">
    <source>
        <dbReference type="EMBL" id="KAG2306691.1"/>
    </source>
</evidence>
<organism evidence="1 2">
    <name type="scientific">Brassica carinata</name>
    <name type="common">Ethiopian mustard</name>
    <name type="synonym">Abyssinian cabbage</name>
    <dbReference type="NCBI Taxonomy" id="52824"/>
    <lineage>
        <taxon>Eukaryota</taxon>
        <taxon>Viridiplantae</taxon>
        <taxon>Streptophyta</taxon>
        <taxon>Embryophyta</taxon>
        <taxon>Tracheophyta</taxon>
        <taxon>Spermatophyta</taxon>
        <taxon>Magnoliopsida</taxon>
        <taxon>eudicotyledons</taxon>
        <taxon>Gunneridae</taxon>
        <taxon>Pentapetalae</taxon>
        <taxon>rosids</taxon>
        <taxon>malvids</taxon>
        <taxon>Brassicales</taxon>
        <taxon>Brassicaceae</taxon>
        <taxon>Brassiceae</taxon>
        <taxon>Brassica</taxon>
    </lineage>
</organism>
<name>A0A8X7V9X4_BRACI</name>
<accession>A0A8X7V9X4</accession>
<reference evidence="1 2" key="1">
    <citation type="submission" date="2020-02" db="EMBL/GenBank/DDBJ databases">
        <authorList>
            <person name="Ma Q."/>
            <person name="Huang Y."/>
            <person name="Song X."/>
            <person name="Pei D."/>
        </authorList>
    </citation>
    <scope>NUCLEOTIDE SEQUENCE [LARGE SCALE GENOMIC DNA]</scope>
    <source>
        <strain evidence="1">Sxm20200214</strain>
        <tissue evidence="1">Leaf</tissue>
    </source>
</reference>
<dbReference type="EMBL" id="JAAMPC010000006">
    <property type="protein sequence ID" value="KAG2306691.1"/>
    <property type="molecule type" value="Genomic_DNA"/>
</dbReference>
<sequence>MSFLADTQSKVVRCLNSNVLYTVQENKNIQTNRLGRGKRESIKHDNFECSSVLLNYVPSLTQTQQDHTRKRKSPILDQFLSTSVVLVQVATP</sequence>
<keyword evidence="2" id="KW-1185">Reference proteome</keyword>
<proteinExistence type="predicted"/>